<evidence type="ECO:0008006" key="3">
    <source>
        <dbReference type="Google" id="ProtNLM"/>
    </source>
</evidence>
<dbReference type="AlphaFoldDB" id="A0AAD6DA18"/>
<proteinExistence type="predicted"/>
<protein>
    <recommendedName>
        <fullName evidence="3">RNase H type-1 domain-containing protein</fullName>
    </recommendedName>
</protein>
<dbReference type="EMBL" id="JAQJAC010000010">
    <property type="protein sequence ID" value="KAJ5569007.1"/>
    <property type="molecule type" value="Genomic_DNA"/>
</dbReference>
<evidence type="ECO:0000313" key="2">
    <source>
        <dbReference type="Proteomes" id="UP001216150"/>
    </source>
</evidence>
<gene>
    <name evidence="1" type="ORF">N7450_011493</name>
</gene>
<reference evidence="1 2" key="1">
    <citation type="journal article" date="2023" name="IMA Fungus">
        <title>Comparative genomic study of the Penicillium genus elucidates a diverse pangenome and 15 lateral gene transfer events.</title>
        <authorList>
            <person name="Petersen C."/>
            <person name="Sorensen T."/>
            <person name="Nielsen M.R."/>
            <person name="Sondergaard T.E."/>
            <person name="Sorensen J.L."/>
            <person name="Fitzpatrick D.A."/>
            <person name="Frisvad J.C."/>
            <person name="Nielsen K.L."/>
        </authorList>
    </citation>
    <scope>NUCLEOTIDE SEQUENCE [LARGE SCALE GENOMIC DNA]</scope>
    <source>
        <strain evidence="1 2">IBT 29057</strain>
    </source>
</reference>
<keyword evidence="2" id="KW-1185">Reference proteome</keyword>
<comment type="caution">
    <text evidence="1">The sequence shown here is derived from an EMBL/GenBank/DDBJ whole genome shotgun (WGS) entry which is preliminary data.</text>
</comment>
<dbReference type="Proteomes" id="UP001216150">
    <property type="component" value="Unassembled WGS sequence"/>
</dbReference>
<evidence type="ECO:0000313" key="1">
    <source>
        <dbReference type="EMBL" id="KAJ5569007.1"/>
    </source>
</evidence>
<accession>A0AAD6DA18</accession>
<organism evidence="1 2">
    <name type="scientific">Penicillium hetheringtonii</name>
    <dbReference type="NCBI Taxonomy" id="911720"/>
    <lineage>
        <taxon>Eukaryota</taxon>
        <taxon>Fungi</taxon>
        <taxon>Dikarya</taxon>
        <taxon>Ascomycota</taxon>
        <taxon>Pezizomycotina</taxon>
        <taxon>Eurotiomycetes</taxon>
        <taxon>Eurotiomycetidae</taxon>
        <taxon>Eurotiales</taxon>
        <taxon>Aspergillaceae</taxon>
        <taxon>Penicillium</taxon>
    </lineage>
</organism>
<name>A0AAD6DA18_9EURO</name>
<sequence length="450" mass="50602">MVQRIACQAIVGSFKTVALHIAEAEAGIEPVLVRLRKRVLKHWVKCHTLPRSHPFWACRDGVASQKRDHLSPFKLLALLCPEPTSSMEIIGPVTEEPDPSLNSKGPHIITEPVDDVNLQGTTTRARLWIFTYSVARNGRIGSGLLLCVRNRTMLTCSGLAGDLESTNVHLSSLIAIHDSLSYVQELLSQIQMEPSRIEAMICTNDLASLQSLDHPTRQHSGQQIRLATMHQARGLINQGLQIQFRWTPNKSTNDLVCQAKALALKATETCDLQCVPTQTAPAIWRQVVGKLDMRAKEEFESMRGGRWSRNLDAALPGKHTNFLYDNLSRRQAALLIQLRTGHARLNRYLQRMGHLENNTCGCGTDSDDGETVEHFLFHCPDWNQLRQEMKLRMGSRYGDTSYALGGRSRKVDLDGHPVDEAQSWKPNLSVVREVLRFVENTGRLDREIRT</sequence>